<evidence type="ECO:0000256" key="7">
    <source>
        <dbReference type="ARBA" id="ARBA00022640"/>
    </source>
</evidence>
<comment type="subcellular location">
    <subcellularLocation>
        <location evidence="1">Membrane</location>
        <topology evidence="1">Multi-pass membrane protein</topology>
    </subcellularLocation>
</comment>
<evidence type="ECO:0000256" key="3">
    <source>
        <dbReference type="ARBA" id="ARBA00022448"/>
    </source>
</evidence>
<dbReference type="AlphaFoldDB" id="A0AAV7HJK6"/>
<dbReference type="GO" id="GO:0016491">
    <property type="term" value="F:oxidoreductase activity"/>
    <property type="evidence" value="ECO:0007669"/>
    <property type="project" value="UniProtKB-KW"/>
</dbReference>
<keyword evidence="12 19" id="KW-1133">Transmembrane helix</keyword>
<dbReference type="PANTHER" id="PTHR33149">
    <property type="entry name" value="PHOTOSYSTEM II PROTEIN D1"/>
    <property type="match status" value="1"/>
</dbReference>
<dbReference type="GO" id="GO:0046872">
    <property type="term" value="F:metal ion binding"/>
    <property type="evidence" value="ECO:0007669"/>
    <property type="project" value="UniProtKB-KW"/>
</dbReference>
<keyword evidence="13" id="KW-0007">Acetylation</keyword>
<dbReference type="GO" id="GO:0009535">
    <property type="term" value="C:chloroplast thylakoid membrane"/>
    <property type="evidence" value="ECO:0007669"/>
    <property type="project" value="TreeGrafter"/>
</dbReference>
<feature type="transmembrane region" description="Helical" evidence="19">
    <location>
        <begin position="97"/>
        <end position="119"/>
    </location>
</feature>
<organism evidence="20 21">
    <name type="scientific">Dendrobium chrysotoxum</name>
    <name type="common">Orchid</name>
    <dbReference type="NCBI Taxonomy" id="161865"/>
    <lineage>
        <taxon>Eukaryota</taxon>
        <taxon>Viridiplantae</taxon>
        <taxon>Streptophyta</taxon>
        <taxon>Embryophyta</taxon>
        <taxon>Tracheophyta</taxon>
        <taxon>Spermatophyta</taxon>
        <taxon>Magnoliopsida</taxon>
        <taxon>Liliopsida</taxon>
        <taxon>Asparagales</taxon>
        <taxon>Orchidaceae</taxon>
        <taxon>Epidendroideae</taxon>
        <taxon>Malaxideae</taxon>
        <taxon>Dendrobiinae</taxon>
        <taxon>Dendrobium</taxon>
    </lineage>
</organism>
<dbReference type="EMBL" id="JAGFBR010000004">
    <property type="protein sequence ID" value="KAH0467613.1"/>
    <property type="molecule type" value="Genomic_DNA"/>
</dbReference>
<dbReference type="GO" id="GO:0009523">
    <property type="term" value="C:photosystem II"/>
    <property type="evidence" value="ECO:0007669"/>
    <property type="project" value="UniProtKB-KW"/>
</dbReference>
<keyword evidence="21" id="KW-1185">Reference proteome</keyword>
<evidence type="ECO:0000256" key="9">
    <source>
        <dbReference type="ARBA" id="ARBA00022723"/>
    </source>
</evidence>
<evidence type="ECO:0000256" key="16">
    <source>
        <dbReference type="ARBA" id="ARBA00023004"/>
    </source>
</evidence>
<keyword evidence="4" id="KW-0148">Chlorophyll</keyword>
<evidence type="ECO:0000256" key="15">
    <source>
        <dbReference type="ARBA" id="ARBA00023002"/>
    </source>
</evidence>
<keyword evidence="11" id="KW-0249">Electron transport</keyword>
<evidence type="ECO:0000256" key="14">
    <source>
        <dbReference type="ARBA" id="ARBA00022991"/>
    </source>
</evidence>
<dbReference type="Pfam" id="PF00124">
    <property type="entry name" value="Photo_RC"/>
    <property type="match status" value="1"/>
</dbReference>
<dbReference type="InterPro" id="IPR036854">
    <property type="entry name" value="Photo_II_D1/D2_sf"/>
</dbReference>
<keyword evidence="7" id="KW-0934">Plastid</keyword>
<evidence type="ECO:0000256" key="8">
    <source>
        <dbReference type="ARBA" id="ARBA00022692"/>
    </source>
</evidence>
<dbReference type="Proteomes" id="UP000775213">
    <property type="component" value="Unassembled WGS sequence"/>
</dbReference>
<evidence type="ECO:0000256" key="12">
    <source>
        <dbReference type="ARBA" id="ARBA00022989"/>
    </source>
</evidence>
<evidence type="ECO:0000256" key="17">
    <source>
        <dbReference type="ARBA" id="ARBA00023136"/>
    </source>
</evidence>
<evidence type="ECO:0000256" key="10">
    <source>
        <dbReference type="ARBA" id="ARBA00022842"/>
    </source>
</evidence>
<evidence type="ECO:0000313" key="21">
    <source>
        <dbReference type="Proteomes" id="UP000775213"/>
    </source>
</evidence>
<reference evidence="20 21" key="1">
    <citation type="journal article" date="2021" name="Hortic Res">
        <title>Chromosome-scale assembly of the Dendrobium chrysotoxum genome enhances the understanding of orchid evolution.</title>
        <authorList>
            <person name="Zhang Y."/>
            <person name="Zhang G.Q."/>
            <person name="Zhang D."/>
            <person name="Liu X.D."/>
            <person name="Xu X.Y."/>
            <person name="Sun W.H."/>
            <person name="Yu X."/>
            <person name="Zhu X."/>
            <person name="Wang Z.W."/>
            <person name="Zhao X."/>
            <person name="Zhong W.Y."/>
            <person name="Chen H."/>
            <person name="Yin W.L."/>
            <person name="Huang T."/>
            <person name="Niu S.C."/>
            <person name="Liu Z.J."/>
        </authorList>
    </citation>
    <scope>NUCLEOTIDE SEQUENCE [LARGE SCALE GENOMIC DNA]</scope>
    <source>
        <strain evidence="20">Lindl</strain>
    </source>
</reference>
<keyword evidence="17 19" id="KW-0472">Membrane</keyword>
<dbReference type="SUPFAM" id="SSF81483">
    <property type="entry name" value="Bacterial photosystem II reaction centre, L and M subunits"/>
    <property type="match status" value="1"/>
</dbReference>
<evidence type="ECO:0000256" key="11">
    <source>
        <dbReference type="ARBA" id="ARBA00022982"/>
    </source>
</evidence>
<dbReference type="PANTHER" id="PTHR33149:SF12">
    <property type="entry name" value="PHOTOSYSTEM II D2 PROTEIN"/>
    <property type="match status" value="1"/>
</dbReference>
<keyword evidence="10" id="KW-0460">Magnesium</keyword>
<keyword evidence="5" id="KW-0602">Photosynthesis</keyword>
<evidence type="ECO:0000313" key="20">
    <source>
        <dbReference type="EMBL" id="KAH0467613.1"/>
    </source>
</evidence>
<keyword evidence="18" id="KW-0604">Photosystem II</keyword>
<sequence>MLEACLTHASQTGSGVSSGGQRDAKVQAYGVASTTELPVLKTIFTLDVDIDGIREPVSGSLLYVNNIISGAIIPTSAAIACYIGHEWELSFRLGMRPWIVVAYSAPVVAATAIFLIYPIG</sequence>
<evidence type="ECO:0000256" key="6">
    <source>
        <dbReference type="ARBA" id="ARBA00022553"/>
    </source>
</evidence>
<evidence type="ECO:0000256" key="19">
    <source>
        <dbReference type="SAM" id="Phobius"/>
    </source>
</evidence>
<proteinExistence type="inferred from homology"/>
<evidence type="ECO:0000256" key="18">
    <source>
        <dbReference type="ARBA" id="ARBA00023276"/>
    </source>
</evidence>
<keyword evidence="15" id="KW-0560">Oxidoreductase</keyword>
<evidence type="ECO:0000256" key="13">
    <source>
        <dbReference type="ARBA" id="ARBA00022990"/>
    </source>
</evidence>
<dbReference type="GO" id="GO:0016168">
    <property type="term" value="F:chlorophyll binding"/>
    <property type="evidence" value="ECO:0007669"/>
    <property type="project" value="UniProtKB-KW"/>
</dbReference>
<dbReference type="InterPro" id="IPR055266">
    <property type="entry name" value="D1/D2"/>
</dbReference>
<comment type="caution">
    <text evidence="20">The sequence shown here is derived from an EMBL/GenBank/DDBJ whole genome shotgun (WGS) entry which is preliminary data.</text>
</comment>
<accession>A0AAV7HJK6</accession>
<dbReference type="InterPro" id="IPR000484">
    <property type="entry name" value="Photo_RC_L/M"/>
</dbReference>
<protein>
    <submittedName>
        <fullName evidence="20">Uncharacterized protein</fullName>
    </submittedName>
</protein>
<keyword evidence="14" id="KW-0157">Chromophore</keyword>
<evidence type="ECO:0000256" key="4">
    <source>
        <dbReference type="ARBA" id="ARBA00022494"/>
    </source>
</evidence>
<evidence type="ECO:0000256" key="5">
    <source>
        <dbReference type="ARBA" id="ARBA00022531"/>
    </source>
</evidence>
<keyword evidence="8 19" id="KW-0812">Transmembrane</keyword>
<comment type="similarity">
    <text evidence="2">Belongs to the reaction center PufL/M/PsbA/D family.</text>
</comment>
<keyword evidence="16" id="KW-0408">Iron</keyword>
<gene>
    <name evidence="20" type="ORF">IEQ34_002646</name>
</gene>
<dbReference type="Gene3D" id="1.20.85.10">
    <property type="entry name" value="Photosystem II protein D1-like"/>
    <property type="match status" value="1"/>
</dbReference>
<keyword evidence="9" id="KW-0479">Metal-binding</keyword>
<keyword evidence="3" id="KW-0813">Transport</keyword>
<keyword evidence="6" id="KW-0597">Phosphoprotein</keyword>
<dbReference type="GO" id="GO:0009772">
    <property type="term" value="P:photosynthetic electron transport in photosystem II"/>
    <property type="evidence" value="ECO:0007669"/>
    <property type="project" value="InterPro"/>
</dbReference>
<evidence type="ECO:0000256" key="2">
    <source>
        <dbReference type="ARBA" id="ARBA00008204"/>
    </source>
</evidence>
<feature type="transmembrane region" description="Helical" evidence="19">
    <location>
        <begin position="63"/>
        <end position="85"/>
    </location>
</feature>
<name>A0AAV7HJK6_DENCH</name>
<evidence type="ECO:0000256" key="1">
    <source>
        <dbReference type="ARBA" id="ARBA00004141"/>
    </source>
</evidence>